<protein>
    <submittedName>
        <fullName evidence="1">Uncharacterized protein</fullName>
    </submittedName>
</protein>
<sequence>MSIEQTAAAAISQARLLAHQANLAADTAIQQAVTLLLDSGTAQRAVAQMTGVSKSCVARMAKSRPPLGAVVGLQTDARVYAFANEWIWGSQENARAVADQLLQVGELPGGDVR</sequence>
<dbReference type="EMBL" id="JAUSSW010000016">
    <property type="protein sequence ID" value="MDQ0104379.1"/>
    <property type="molecule type" value="Genomic_DNA"/>
</dbReference>
<evidence type="ECO:0000313" key="1">
    <source>
        <dbReference type="EMBL" id="MDQ0104379.1"/>
    </source>
</evidence>
<comment type="caution">
    <text evidence="1">The sequence shown here is derived from an EMBL/GenBank/DDBJ whole genome shotgun (WGS) entry which is preliminary data.</text>
</comment>
<dbReference type="RefSeq" id="WP_306879590.1">
    <property type="nucleotide sequence ID" value="NZ_JAUSSW010000016.1"/>
</dbReference>
<dbReference type="Proteomes" id="UP001244563">
    <property type="component" value="Unassembled WGS sequence"/>
</dbReference>
<accession>A0ABT9TRS6</accession>
<name>A0ABT9TRS6_PAENI</name>
<keyword evidence="2" id="KW-1185">Reference proteome</keyword>
<evidence type="ECO:0000313" key="2">
    <source>
        <dbReference type="Proteomes" id="UP001244563"/>
    </source>
</evidence>
<proteinExistence type="predicted"/>
<reference evidence="1 2" key="1">
    <citation type="submission" date="2023-07" db="EMBL/GenBank/DDBJ databases">
        <title>Sorghum-associated microbial communities from plants grown in Nebraska, USA.</title>
        <authorList>
            <person name="Schachtman D."/>
        </authorList>
    </citation>
    <scope>NUCLEOTIDE SEQUENCE [LARGE SCALE GENOMIC DNA]</scope>
    <source>
        <strain evidence="1 2">CC523</strain>
    </source>
</reference>
<organism evidence="1 2">
    <name type="scientific">Paenarthrobacter nicotinovorans</name>
    <name type="common">Arthrobacter nicotinovorans</name>
    <dbReference type="NCBI Taxonomy" id="29320"/>
    <lineage>
        <taxon>Bacteria</taxon>
        <taxon>Bacillati</taxon>
        <taxon>Actinomycetota</taxon>
        <taxon>Actinomycetes</taxon>
        <taxon>Micrococcales</taxon>
        <taxon>Micrococcaceae</taxon>
        <taxon>Paenarthrobacter</taxon>
    </lineage>
</organism>
<gene>
    <name evidence="1" type="ORF">J2T10_004053</name>
</gene>